<feature type="domain" description="N-acetyltransferase" evidence="1">
    <location>
        <begin position="27"/>
        <end position="164"/>
    </location>
</feature>
<dbReference type="RefSeq" id="WP_155112910.1">
    <property type="nucleotide sequence ID" value="NZ_WMIB01000014.1"/>
</dbReference>
<organism evidence="2 3">
    <name type="scientific">Metabacillus mangrovi</name>
    <dbReference type="NCBI Taxonomy" id="1491830"/>
    <lineage>
        <taxon>Bacteria</taxon>
        <taxon>Bacillati</taxon>
        <taxon>Bacillota</taxon>
        <taxon>Bacilli</taxon>
        <taxon>Bacillales</taxon>
        <taxon>Bacillaceae</taxon>
        <taxon>Metabacillus</taxon>
    </lineage>
</organism>
<dbReference type="CDD" id="cd04301">
    <property type="entry name" value="NAT_SF"/>
    <property type="match status" value="1"/>
</dbReference>
<dbReference type="Pfam" id="PF13302">
    <property type="entry name" value="Acetyltransf_3"/>
    <property type="match status" value="1"/>
</dbReference>
<reference evidence="2 3" key="1">
    <citation type="journal article" date="2017" name="Int. J. Syst. Evol. Microbiol.">
        <title>Bacillus mangrovi sp. nov., isolated from a sediment sample from a mangrove forest.</title>
        <authorList>
            <person name="Gupta V."/>
            <person name="Singh P.K."/>
            <person name="Korpole S."/>
            <person name="Tanuku N.R.S."/>
            <person name="Pinnaka A.K."/>
        </authorList>
    </citation>
    <scope>NUCLEOTIDE SEQUENCE [LARGE SCALE GENOMIC DNA]</scope>
    <source>
        <strain evidence="2 3">KCTC 33872</strain>
    </source>
</reference>
<proteinExistence type="predicted"/>
<dbReference type="InterPro" id="IPR016181">
    <property type="entry name" value="Acyl_CoA_acyltransferase"/>
</dbReference>
<evidence type="ECO:0000313" key="3">
    <source>
        <dbReference type="Proteomes" id="UP000434639"/>
    </source>
</evidence>
<dbReference type="Proteomes" id="UP000434639">
    <property type="component" value="Unassembled WGS sequence"/>
</dbReference>
<dbReference type="PANTHER" id="PTHR39173">
    <property type="entry name" value="ACETYLTRANSFERASE"/>
    <property type="match status" value="1"/>
</dbReference>
<dbReference type="AlphaFoldDB" id="A0A7X2S665"/>
<dbReference type="Gene3D" id="3.40.630.30">
    <property type="match status" value="1"/>
</dbReference>
<keyword evidence="3" id="KW-1185">Reference proteome</keyword>
<dbReference type="GO" id="GO:0016747">
    <property type="term" value="F:acyltransferase activity, transferring groups other than amino-acyl groups"/>
    <property type="evidence" value="ECO:0007669"/>
    <property type="project" value="InterPro"/>
</dbReference>
<evidence type="ECO:0000313" key="2">
    <source>
        <dbReference type="EMBL" id="MTH54393.1"/>
    </source>
</evidence>
<gene>
    <name evidence="2" type="ORF">GKZ89_13400</name>
</gene>
<dbReference type="SUPFAM" id="SSF55729">
    <property type="entry name" value="Acyl-CoA N-acyltransferases (Nat)"/>
    <property type="match status" value="1"/>
</dbReference>
<sequence length="168" mass="19269">MVKLVEPHKRYEKEYRTFYEEWILSSEKIVPWTAAENPAAFDAFVNWLNHQEEETEMVPHSTFWLVEESGKITGAVNIRHSLNESLKIRGGHIGYGVLPSERRKGYATKMLSLALEKAGELGIKEVLVTCDADNKASQKTILRNGGILHSEEEINGVWIKRFWIQLQS</sequence>
<dbReference type="EMBL" id="WMIB01000014">
    <property type="protein sequence ID" value="MTH54393.1"/>
    <property type="molecule type" value="Genomic_DNA"/>
</dbReference>
<accession>A0A7X2S665</accession>
<protein>
    <submittedName>
        <fullName evidence="2">GNAT family N-acetyltransferase</fullName>
    </submittedName>
</protein>
<evidence type="ECO:0000259" key="1">
    <source>
        <dbReference type="PROSITE" id="PS51186"/>
    </source>
</evidence>
<comment type="caution">
    <text evidence="2">The sequence shown here is derived from an EMBL/GenBank/DDBJ whole genome shotgun (WGS) entry which is preliminary data.</text>
</comment>
<dbReference type="PANTHER" id="PTHR39173:SF1">
    <property type="entry name" value="ACETYLTRANSFERASE"/>
    <property type="match status" value="1"/>
</dbReference>
<dbReference type="InterPro" id="IPR000182">
    <property type="entry name" value="GNAT_dom"/>
</dbReference>
<dbReference type="PROSITE" id="PS51186">
    <property type="entry name" value="GNAT"/>
    <property type="match status" value="1"/>
</dbReference>
<keyword evidence="2" id="KW-0808">Transferase</keyword>
<name>A0A7X2S665_9BACI</name>
<dbReference type="OrthoDB" id="9797989at2"/>